<dbReference type="Gene3D" id="2.60.40.10">
    <property type="entry name" value="Immunoglobulins"/>
    <property type="match status" value="1"/>
</dbReference>
<proteinExistence type="predicted"/>
<accession>A0A6J6MFY1</accession>
<gene>
    <name evidence="2" type="ORF">UFOPK2355_00100</name>
</gene>
<feature type="domain" description="Fibronectin type-III" evidence="1">
    <location>
        <begin position="141"/>
        <end position="230"/>
    </location>
</feature>
<name>A0A6J6MFY1_9ZZZZ</name>
<dbReference type="InterPro" id="IPR003961">
    <property type="entry name" value="FN3_dom"/>
</dbReference>
<dbReference type="SUPFAM" id="SSF49265">
    <property type="entry name" value="Fibronectin type III"/>
    <property type="match status" value="1"/>
</dbReference>
<dbReference type="Pfam" id="PF00041">
    <property type="entry name" value="fn3"/>
    <property type="match status" value="1"/>
</dbReference>
<evidence type="ECO:0000259" key="1">
    <source>
        <dbReference type="PROSITE" id="PS50853"/>
    </source>
</evidence>
<protein>
    <submittedName>
        <fullName evidence="2">Unannotated protein</fullName>
    </submittedName>
</protein>
<dbReference type="SMART" id="SM00060">
    <property type="entry name" value="FN3"/>
    <property type="match status" value="1"/>
</dbReference>
<dbReference type="PROSITE" id="PS50853">
    <property type="entry name" value="FN3"/>
    <property type="match status" value="1"/>
</dbReference>
<dbReference type="AlphaFoldDB" id="A0A6J6MFY1"/>
<dbReference type="InterPro" id="IPR036116">
    <property type="entry name" value="FN3_sf"/>
</dbReference>
<reference evidence="2" key="1">
    <citation type="submission" date="2020-05" db="EMBL/GenBank/DDBJ databases">
        <authorList>
            <person name="Chiriac C."/>
            <person name="Salcher M."/>
            <person name="Ghai R."/>
            <person name="Kavagutti S V."/>
        </authorList>
    </citation>
    <scope>NUCLEOTIDE SEQUENCE</scope>
</reference>
<dbReference type="InterPro" id="IPR013783">
    <property type="entry name" value="Ig-like_fold"/>
</dbReference>
<sequence length="595" mass="64995">MAHGLGFMSGSYYDQATGEGRILQPTPFDAYAQLPDGRRLVDMPSPSLETGKAMTSILYWSGANGVRANNGIRPLLFTPAIYERGSSVSHLDEKTFSNTGENAAMTPNLDAGEVFHLPGSIVLAMFEDLRQKPPAGKVTGVPDSPQNVKAYVSDKSAIIKFDPPPNFRFSQIDNYMIENLQTGVVTTATESPVIMTGLKNGSKYVFSVSAVNSGGSSVAIKSNEVIPEAAWKSSVIDKNADAKYLDHAIFAGKPVVAYTDSKSGDLKLATFNNKWIISTVDGNSANLGKTQNNVAGYISMCTSKENKKDLLHIFYTDLTNKDLKYALYDGKKWKYEIVDGNGERAQDYKEIVRVRGASDVSVSNACAVTSDGVQVFYRDESQGILLGAVKQGNEWIYEIVDGEKDTENRTTGDVGFHLKASVKQDQIHLIYDSVKGFDAERNITRGEIRYATRNSASSLDWKYRNLDLPSDRIYAAGYDVGIYNSSKGVEVGWFTASGSLFPNPDSLKYQELNSLTPKSVQPNSHGTPNSPISIDSKSILFSCEQRLCALNKSNNTTTLISKESIQKGGKSEWITVNKIRYAIAGVSGKLTLFKS</sequence>
<evidence type="ECO:0000313" key="2">
    <source>
        <dbReference type="EMBL" id="CAB4671565.1"/>
    </source>
</evidence>
<organism evidence="2">
    <name type="scientific">freshwater metagenome</name>
    <dbReference type="NCBI Taxonomy" id="449393"/>
    <lineage>
        <taxon>unclassified sequences</taxon>
        <taxon>metagenomes</taxon>
        <taxon>ecological metagenomes</taxon>
    </lineage>
</organism>
<dbReference type="CDD" id="cd00063">
    <property type="entry name" value="FN3"/>
    <property type="match status" value="1"/>
</dbReference>
<dbReference type="EMBL" id="CAEZXF010000011">
    <property type="protein sequence ID" value="CAB4671565.1"/>
    <property type="molecule type" value="Genomic_DNA"/>
</dbReference>